<evidence type="ECO:0000313" key="3">
    <source>
        <dbReference type="EMBL" id="KAF2648362.1"/>
    </source>
</evidence>
<protein>
    <recommendedName>
        <fullName evidence="2">Zn(2)-C6 fungal-type domain-containing protein</fullName>
    </recommendedName>
</protein>
<organism evidence="3 4">
    <name type="scientific">Lophiostoma macrostomum CBS 122681</name>
    <dbReference type="NCBI Taxonomy" id="1314788"/>
    <lineage>
        <taxon>Eukaryota</taxon>
        <taxon>Fungi</taxon>
        <taxon>Dikarya</taxon>
        <taxon>Ascomycota</taxon>
        <taxon>Pezizomycotina</taxon>
        <taxon>Dothideomycetes</taxon>
        <taxon>Pleosporomycetidae</taxon>
        <taxon>Pleosporales</taxon>
        <taxon>Lophiostomataceae</taxon>
        <taxon>Lophiostoma</taxon>
    </lineage>
</organism>
<dbReference type="Gene3D" id="4.10.240.10">
    <property type="entry name" value="Zn(2)-C6 fungal-type DNA-binding domain"/>
    <property type="match status" value="1"/>
</dbReference>
<dbReference type="Proteomes" id="UP000799324">
    <property type="component" value="Unassembled WGS sequence"/>
</dbReference>
<evidence type="ECO:0000256" key="1">
    <source>
        <dbReference type="ARBA" id="ARBA00023242"/>
    </source>
</evidence>
<dbReference type="InterPro" id="IPR001138">
    <property type="entry name" value="Zn2Cys6_DnaBD"/>
</dbReference>
<dbReference type="PANTHER" id="PTHR38111:SF2">
    <property type="entry name" value="FINGER DOMAIN PROTEIN, PUTATIVE (AFU_ORTHOLOGUE AFUA_1G01560)-RELATED"/>
    <property type="match status" value="1"/>
</dbReference>
<gene>
    <name evidence="3" type="ORF">K491DRAFT_698952</name>
</gene>
<dbReference type="InterPro" id="IPR053178">
    <property type="entry name" value="Osmoadaptation_assoc"/>
</dbReference>
<dbReference type="SMART" id="SM00066">
    <property type="entry name" value="GAL4"/>
    <property type="match status" value="1"/>
</dbReference>
<dbReference type="PROSITE" id="PS00463">
    <property type="entry name" value="ZN2_CY6_FUNGAL_1"/>
    <property type="match status" value="1"/>
</dbReference>
<dbReference type="EMBL" id="MU004542">
    <property type="protein sequence ID" value="KAF2648362.1"/>
    <property type="molecule type" value="Genomic_DNA"/>
</dbReference>
<dbReference type="InterPro" id="IPR036864">
    <property type="entry name" value="Zn2-C6_fun-type_DNA-bd_sf"/>
</dbReference>
<reference evidence="3" key="1">
    <citation type="journal article" date="2020" name="Stud. Mycol.">
        <title>101 Dothideomycetes genomes: a test case for predicting lifestyles and emergence of pathogens.</title>
        <authorList>
            <person name="Haridas S."/>
            <person name="Albert R."/>
            <person name="Binder M."/>
            <person name="Bloem J."/>
            <person name="Labutti K."/>
            <person name="Salamov A."/>
            <person name="Andreopoulos B."/>
            <person name="Baker S."/>
            <person name="Barry K."/>
            <person name="Bills G."/>
            <person name="Bluhm B."/>
            <person name="Cannon C."/>
            <person name="Castanera R."/>
            <person name="Culley D."/>
            <person name="Daum C."/>
            <person name="Ezra D."/>
            <person name="Gonzalez J."/>
            <person name="Henrissat B."/>
            <person name="Kuo A."/>
            <person name="Liang C."/>
            <person name="Lipzen A."/>
            <person name="Lutzoni F."/>
            <person name="Magnuson J."/>
            <person name="Mondo S."/>
            <person name="Nolan M."/>
            <person name="Ohm R."/>
            <person name="Pangilinan J."/>
            <person name="Park H.-J."/>
            <person name="Ramirez L."/>
            <person name="Alfaro M."/>
            <person name="Sun H."/>
            <person name="Tritt A."/>
            <person name="Yoshinaga Y."/>
            <person name="Zwiers L.-H."/>
            <person name="Turgeon B."/>
            <person name="Goodwin S."/>
            <person name="Spatafora J."/>
            <person name="Crous P."/>
            <person name="Grigoriev I."/>
        </authorList>
    </citation>
    <scope>NUCLEOTIDE SEQUENCE</scope>
    <source>
        <strain evidence="3">CBS 122681</strain>
    </source>
</reference>
<keyword evidence="1" id="KW-0539">Nucleus</keyword>
<dbReference type="OrthoDB" id="3525185at2759"/>
<evidence type="ECO:0000259" key="2">
    <source>
        <dbReference type="PROSITE" id="PS50048"/>
    </source>
</evidence>
<evidence type="ECO:0000313" key="4">
    <source>
        <dbReference type="Proteomes" id="UP000799324"/>
    </source>
</evidence>
<dbReference type="GO" id="GO:0000981">
    <property type="term" value="F:DNA-binding transcription factor activity, RNA polymerase II-specific"/>
    <property type="evidence" value="ECO:0007669"/>
    <property type="project" value="InterPro"/>
</dbReference>
<dbReference type="Pfam" id="PF00172">
    <property type="entry name" value="Zn_clus"/>
    <property type="match status" value="1"/>
</dbReference>
<accession>A0A6A6SLN0</accession>
<keyword evidence="4" id="KW-1185">Reference proteome</keyword>
<dbReference type="PANTHER" id="PTHR38111">
    <property type="entry name" value="ZN(2)-C6 FUNGAL-TYPE DOMAIN-CONTAINING PROTEIN-RELATED"/>
    <property type="match status" value="1"/>
</dbReference>
<dbReference type="PROSITE" id="PS50048">
    <property type="entry name" value="ZN2_CY6_FUNGAL_2"/>
    <property type="match status" value="1"/>
</dbReference>
<dbReference type="AlphaFoldDB" id="A0A6A6SLN0"/>
<feature type="domain" description="Zn(2)-C6 fungal-type" evidence="2">
    <location>
        <begin position="10"/>
        <end position="38"/>
    </location>
</feature>
<dbReference type="GO" id="GO:0008270">
    <property type="term" value="F:zinc ion binding"/>
    <property type="evidence" value="ECO:0007669"/>
    <property type="project" value="InterPro"/>
</dbReference>
<dbReference type="CDD" id="cd00067">
    <property type="entry name" value="GAL4"/>
    <property type="match status" value="1"/>
</dbReference>
<proteinExistence type="predicted"/>
<sequence length="544" mass="60997">MVGVPGKSKGCVTCKKRRIKCDEAKPTCKRCEKAGYKCGGYSSGVLFVNKSTAPFAEDRSQTSNSIQYINNVPVKVVPRMRTAEVPPELSLVAFQSDICTSFMLSNFIWRTYGHGWLEPAAADVDSLGSRAVKALSSIFFGISHYQEDMQLKATLQYGKAVSLLRPALSDPSKPGIEALIVPIMVMLMHASYEEDQSASVAHLRGLITLLHIAGPAKFQSGVVHKAFESARATLTTSHLIARRRLFLEQDIWKTIPWAMQTAPKSQQNLLVDILVHIPGYLQEDNDFQQKPNPVAQASLLSRVKSTLYALHNWRYVWEMLNPNAAYETIPPTVPSQPRVVPRRLHFGTYSQAAEILLYNAVHMWLIGLLLRLAPDDTTTILNTATAAAHDANFPTSSFPRGCLRLPDDIASLRDPAIEIVRAFEFQMMNPEANRESSLFFLFPLGIAWTVLEQEPEYRRWIRDMLDEREVTKGYAIGRNVWFGHYYMPKVFAIRHSSEPILIGAWKCPGCGKSACKGGTNAHGTLPKENWQPMLSDSRFEVRRD</sequence>
<name>A0A6A6SLN0_9PLEO</name>
<dbReference type="SUPFAM" id="SSF57701">
    <property type="entry name" value="Zn2/Cys6 DNA-binding domain"/>
    <property type="match status" value="1"/>
</dbReference>